<sequence length="649" mass="73291">MYPGKVSASILAISTVLIVGCSTLTDKDLAKHQMPQHTVLQSEVTGSSLIPVTLIADNQINNVLTDPYILRNSFADMVSPVAIRPPALDLFAPQVLSEILQRETAQARTPLMVHLGDALNIACRQEWERFVGQFGFLPRHSVAPYLGQAQEPAPEIDGLVMAPGNHDFFNYGVTAGTWWQGTAWSVEEAWARGCQGSFDPNADADTNAHMTKNRFLEEYVHLLQQQPQLYSGSRLGCSGTESCEFTGIKGYRLQRLHIELDEEKPWRSWILQEYWLGELAGGQQLRMILLDTTDYEGTPSNLVGAIPFLPGVNPGLNGQVRRKQLSALTQILNDHPGDKFLIMGHHPLKALQDTSKPLLKELERPEILAYFSAHTHFGFVNQATPEQDANMDYLAKTATLILQNAHGEELPDESLEYLMTDHKMPRPQVNEINLGSVTDWPIEYRRLTVENRQLITQLYRVQPWEIEQTNKQHKDDDQQTALIDKPMPPRLPMPNHNGFELYDGLTMSPYSDLSYHELTSPSIFLQEKATHFYTLASVISHLMRAWEASGICTPDNSGAIATPFTEACIEFENRASIGKEEPTCNKEDGYLTQTCRQYMHAKAQKLLILDLKVTRHSESRRRYGFYRAIDASRAEWIYNKHSGRVLSIH</sequence>
<evidence type="ECO:0000313" key="2">
    <source>
        <dbReference type="Proteomes" id="UP001297581"/>
    </source>
</evidence>
<dbReference type="Proteomes" id="UP001297581">
    <property type="component" value="Unassembled WGS sequence"/>
</dbReference>
<dbReference type="RefSeq" id="WP_240592028.1">
    <property type="nucleotide sequence ID" value="NZ_JAKUDL010000006.1"/>
</dbReference>
<name>A0AAJ1BLA7_9GAMM</name>
<reference evidence="1 2" key="1">
    <citation type="submission" date="2022-02" db="EMBL/GenBank/DDBJ databases">
        <title>The genome sequence of Shewanella sp. 3B26.</title>
        <authorList>
            <person name="Du J."/>
        </authorList>
    </citation>
    <scope>NUCLEOTIDE SEQUENCE [LARGE SCALE GENOMIC DNA]</scope>
    <source>
        <strain evidence="1 2">3B26</strain>
    </source>
</reference>
<keyword evidence="2" id="KW-1185">Reference proteome</keyword>
<dbReference type="AlphaFoldDB" id="A0AAJ1BLA7"/>
<organism evidence="1 2">
    <name type="scientific">Shewanella zhuhaiensis</name>
    <dbReference type="NCBI Taxonomy" id="2919576"/>
    <lineage>
        <taxon>Bacteria</taxon>
        <taxon>Pseudomonadati</taxon>
        <taxon>Pseudomonadota</taxon>
        <taxon>Gammaproteobacteria</taxon>
        <taxon>Alteromonadales</taxon>
        <taxon>Shewanellaceae</taxon>
        <taxon>Shewanella</taxon>
    </lineage>
</organism>
<gene>
    <name evidence="1" type="ORF">MJ923_16570</name>
</gene>
<dbReference type="PROSITE" id="PS51257">
    <property type="entry name" value="PROKAR_LIPOPROTEIN"/>
    <property type="match status" value="1"/>
</dbReference>
<dbReference type="Gene3D" id="3.60.21.10">
    <property type="match status" value="1"/>
</dbReference>
<dbReference type="EMBL" id="JAKUDL010000006">
    <property type="protein sequence ID" value="MCH4295922.1"/>
    <property type="molecule type" value="Genomic_DNA"/>
</dbReference>
<evidence type="ECO:0000313" key="1">
    <source>
        <dbReference type="EMBL" id="MCH4295922.1"/>
    </source>
</evidence>
<dbReference type="SUPFAM" id="SSF56300">
    <property type="entry name" value="Metallo-dependent phosphatases"/>
    <property type="match status" value="1"/>
</dbReference>
<proteinExistence type="predicted"/>
<accession>A0AAJ1BLA7</accession>
<dbReference type="InterPro" id="IPR029052">
    <property type="entry name" value="Metallo-depent_PP-like"/>
</dbReference>
<comment type="caution">
    <text evidence="1">The sequence shown here is derived from an EMBL/GenBank/DDBJ whole genome shotgun (WGS) entry which is preliminary data.</text>
</comment>
<protein>
    <submittedName>
        <fullName evidence="1">Metallophosphoesterase</fullName>
    </submittedName>
</protein>